<comment type="caution">
    <text evidence="2">The sequence shown here is derived from an EMBL/GenBank/DDBJ whole genome shotgun (WGS) entry which is preliminary data.</text>
</comment>
<keyword evidence="3" id="KW-1185">Reference proteome</keyword>
<feature type="domain" description="MutL C-terminal dimerisation" evidence="1">
    <location>
        <begin position="71"/>
        <end position="289"/>
    </location>
</feature>
<dbReference type="GO" id="GO:0032300">
    <property type="term" value="C:mismatch repair complex"/>
    <property type="evidence" value="ECO:0007669"/>
    <property type="project" value="InterPro"/>
</dbReference>
<organism evidence="2 3">
    <name type="scientific">Physocladia obscura</name>
    <dbReference type="NCBI Taxonomy" id="109957"/>
    <lineage>
        <taxon>Eukaryota</taxon>
        <taxon>Fungi</taxon>
        <taxon>Fungi incertae sedis</taxon>
        <taxon>Chytridiomycota</taxon>
        <taxon>Chytridiomycota incertae sedis</taxon>
        <taxon>Chytridiomycetes</taxon>
        <taxon>Chytridiales</taxon>
        <taxon>Chytriomycetaceae</taxon>
        <taxon>Physocladia</taxon>
    </lineage>
</organism>
<dbReference type="InterPro" id="IPR042120">
    <property type="entry name" value="MutL_C_dimsub"/>
</dbReference>
<dbReference type="GO" id="GO:0005524">
    <property type="term" value="F:ATP binding"/>
    <property type="evidence" value="ECO:0007669"/>
    <property type="project" value="InterPro"/>
</dbReference>
<name>A0AAD5XH88_9FUNG</name>
<dbReference type="SUPFAM" id="SSF118116">
    <property type="entry name" value="DNA mismatch repair protein MutL"/>
    <property type="match status" value="1"/>
</dbReference>
<evidence type="ECO:0000259" key="1">
    <source>
        <dbReference type="SMART" id="SM00853"/>
    </source>
</evidence>
<dbReference type="GO" id="GO:0016887">
    <property type="term" value="F:ATP hydrolysis activity"/>
    <property type="evidence" value="ECO:0007669"/>
    <property type="project" value="InterPro"/>
</dbReference>
<reference evidence="2" key="1">
    <citation type="submission" date="2020-05" db="EMBL/GenBank/DDBJ databases">
        <title>Phylogenomic resolution of chytrid fungi.</title>
        <authorList>
            <person name="Stajich J.E."/>
            <person name="Amses K."/>
            <person name="Simmons R."/>
            <person name="Seto K."/>
            <person name="Myers J."/>
            <person name="Bonds A."/>
            <person name="Quandt C.A."/>
            <person name="Barry K."/>
            <person name="Liu P."/>
            <person name="Grigoriev I."/>
            <person name="Longcore J.E."/>
            <person name="James T.Y."/>
        </authorList>
    </citation>
    <scope>NUCLEOTIDE SEQUENCE</scope>
    <source>
        <strain evidence="2">JEL0513</strain>
    </source>
</reference>
<dbReference type="Proteomes" id="UP001211907">
    <property type="component" value="Unassembled WGS sequence"/>
</dbReference>
<sequence length="316" mass="35168">TLTARPGGGGNKNEWVREVLEGWKNPIYKAPNLLTNAQINCTSKAITNGNNDSTIGTRIPITKQNLKTMHVIGQVDKKFIATWYSSSSIDSPEKSTHLVIIDQHAADERVKLEAILHQTFCVAIKASDNRISNDNSLNSPGDTKIADTARLDPPMQIMLMPRDIAAVFRHRNTFSRWGIEFSDIQNACVGADTNSFEPGQELQREQQRLLISKLPRAIAGRCIADPELIKGILLEHLQRIDEAFSFVFEKRNSVMNISVIASSLGCPKGITHLLNSKACRSAIMFGDDLEKNQCETIVNDLKECDFPFQCAHGRPR</sequence>
<dbReference type="InterPro" id="IPR014790">
    <property type="entry name" value="MutL_C"/>
</dbReference>
<dbReference type="InterPro" id="IPR038973">
    <property type="entry name" value="MutL/Mlh/Pms-like"/>
</dbReference>
<protein>
    <submittedName>
        <fullName evidence="2">DNA mismatch repair protein</fullName>
    </submittedName>
</protein>
<dbReference type="PANTHER" id="PTHR10073:SF47">
    <property type="entry name" value="DNA MISMATCH REPAIR PROTEIN MLH3"/>
    <property type="match status" value="1"/>
</dbReference>
<dbReference type="GO" id="GO:0006298">
    <property type="term" value="P:mismatch repair"/>
    <property type="evidence" value="ECO:0007669"/>
    <property type="project" value="InterPro"/>
</dbReference>
<dbReference type="AlphaFoldDB" id="A0AAD5XH88"/>
<dbReference type="PANTHER" id="PTHR10073">
    <property type="entry name" value="DNA MISMATCH REPAIR PROTEIN MLH, PMS, MUTL"/>
    <property type="match status" value="1"/>
</dbReference>
<accession>A0AAD5XH88</accession>
<evidence type="ECO:0000313" key="2">
    <source>
        <dbReference type="EMBL" id="KAJ3120081.1"/>
    </source>
</evidence>
<dbReference type="Gene3D" id="3.30.1540.20">
    <property type="entry name" value="MutL, C-terminal domain, dimerisation subdomain"/>
    <property type="match status" value="2"/>
</dbReference>
<gene>
    <name evidence="2" type="primary">MLH3</name>
    <name evidence="2" type="ORF">HK100_012950</name>
</gene>
<dbReference type="EMBL" id="JADGJH010000996">
    <property type="protein sequence ID" value="KAJ3120081.1"/>
    <property type="molecule type" value="Genomic_DNA"/>
</dbReference>
<dbReference type="GO" id="GO:0140664">
    <property type="term" value="F:ATP-dependent DNA damage sensor activity"/>
    <property type="evidence" value="ECO:0007669"/>
    <property type="project" value="InterPro"/>
</dbReference>
<dbReference type="InterPro" id="IPR037198">
    <property type="entry name" value="MutL_C_sf"/>
</dbReference>
<dbReference type="SMART" id="SM00853">
    <property type="entry name" value="MutL_C"/>
    <property type="match status" value="1"/>
</dbReference>
<proteinExistence type="predicted"/>
<feature type="non-terminal residue" evidence="2">
    <location>
        <position position="316"/>
    </location>
</feature>
<evidence type="ECO:0000313" key="3">
    <source>
        <dbReference type="Proteomes" id="UP001211907"/>
    </source>
</evidence>